<evidence type="ECO:0000313" key="2">
    <source>
        <dbReference type="Proteomes" id="UP000070255"/>
    </source>
</evidence>
<evidence type="ECO:0000313" key="1">
    <source>
        <dbReference type="EMBL" id="KWZ38694.1"/>
    </source>
</evidence>
<comment type="caution">
    <text evidence="1">The sequence shown here is derived from an EMBL/GenBank/DDBJ whole genome shotgun (WGS) entry which is preliminary data.</text>
</comment>
<proteinExistence type="predicted"/>
<sequence length="62" mass="6865">MTPYRHARQWGVAPSQRASTRHCGMKVHHVAFGRFRCAHSVAPAIRLAVAFEDITIGNANHA</sequence>
<gene>
    <name evidence="1" type="ORF">WS72_28175</name>
</gene>
<accession>A0ABR5T670</accession>
<protein>
    <submittedName>
        <fullName evidence="1">Uncharacterized protein</fullName>
    </submittedName>
</protein>
<name>A0ABR5T670_9BURK</name>
<reference evidence="1 2" key="1">
    <citation type="submission" date="2015-11" db="EMBL/GenBank/DDBJ databases">
        <authorList>
            <person name="Sahl J."/>
            <person name="Wagner D."/>
            <person name="Keim P."/>
        </authorList>
    </citation>
    <scope>NUCLEOTIDE SEQUENCE [LARGE SCALE GENOMIC DNA]</scope>
    <source>
        <strain evidence="1 2">BDU18</strain>
    </source>
</reference>
<organism evidence="1 2">
    <name type="scientific">Burkholderia savannae</name>
    <dbReference type="NCBI Taxonomy" id="1637837"/>
    <lineage>
        <taxon>Bacteria</taxon>
        <taxon>Pseudomonadati</taxon>
        <taxon>Pseudomonadota</taxon>
        <taxon>Betaproteobacteria</taxon>
        <taxon>Burkholderiales</taxon>
        <taxon>Burkholderiaceae</taxon>
        <taxon>Burkholderia</taxon>
        <taxon>pseudomallei group</taxon>
    </lineage>
</organism>
<dbReference type="Proteomes" id="UP000070255">
    <property type="component" value="Unassembled WGS sequence"/>
</dbReference>
<keyword evidence="2" id="KW-1185">Reference proteome</keyword>
<dbReference type="EMBL" id="LNJQ01000004">
    <property type="protein sequence ID" value="KWZ38694.1"/>
    <property type="molecule type" value="Genomic_DNA"/>
</dbReference>